<gene>
    <name evidence="1" type="ORF">DIZ80_02485</name>
</gene>
<evidence type="ECO:0000313" key="2">
    <source>
        <dbReference type="Proteomes" id="UP000254266"/>
    </source>
</evidence>
<keyword evidence="2" id="KW-1185">Reference proteome</keyword>
<proteinExistence type="predicted"/>
<sequence length="460" mass="51896">MIKKSHFEVSILLFFIVFLFSLPVNAVNWLMLQGTEPEKVTHRAFVFVQPSYTRDLSGEITAGPNAGKPVVGTTVAPWFDDDSALHFRRARAGVRGNFTGMARNEFTSKMNYFLLAEFAPNLLTYDFLGSRQRVLAADHISVTSNHINGARLRFGLFKTPGLEETYQGIVAQDYIEFTDFAAREVLERFTTGNTRTSPSGGTNSSIGTPVTESNGFNGARDWGIQVFDSFKQQEWDFSYAFMLGRGAGIYESDRPQDPLEQYYYLSAEQNLEGGKGPWKHGMKYYAWLQKGVRVFETDPLQQEFDRLRYGIGLRSQGPLFGMKARQRFDVGYMVADGMVFVGPAGGVKGGNIMIAAEDGNRSQAFSVDYGHFVAPKWELMLRWDKHELLHETDDVVWTEGDARNITTMTYGIQHHFTKKLKLAFNFIDKKVTAPNEPNPVVQNVVGSVGNRYSLQLTWIH</sequence>
<evidence type="ECO:0008006" key="3">
    <source>
        <dbReference type="Google" id="ProtNLM"/>
    </source>
</evidence>
<protein>
    <recommendedName>
        <fullName evidence="3">Porin</fullName>
    </recommendedName>
</protein>
<organism evidence="1 2">
    <name type="scientific">endosymbiont of Galathealinum brachiosum</name>
    <dbReference type="NCBI Taxonomy" id="2200906"/>
    <lineage>
        <taxon>Bacteria</taxon>
        <taxon>Pseudomonadati</taxon>
        <taxon>Pseudomonadota</taxon>
        <taxon>Gammaproteobacteria</taxon>
        <taxon>sulfur-oxidizing symbionts</taxon>
    </lineage>
</organism>
<comment type="caution">
    <text evidence="1">The sequence shown here is derived from an EMBL/GenBank/DDBJ whole genome shotgun (WGS) entry which is preliminary data.</text>
</comment>
<dbReference type="AlphaFoldDB" id="A0A370DLQ9"/>
<name>A0A370DLQ9_9GAMM</name>
<dbReference type="Gene3D" id="2.40.160.10">
    <property type="entry name" value="Porin"/>
    <property type="match status" value="1"/>
</dbReference>
<reference evidence="1 2" key="1">
    <citation type="journal article" date="2018" name="ISME J.">
        <title>Endosymbiont genomes yield clues of tubeworm success.</title>
        <authorList>
            <person name="Li Y."/>
            <person name="Liles M.R."/>
            <person name="Halanych K.M."/>
        </authorList>
    </citation>
    <scope>NUCLEOTIDE SEQUENCE [LARGE SCALE GENOMIC DNA]</scope>
    <source>
        <strain evidence="1">A1464</strain>
    </source>
</reference>
<dbReference type="Proteomes" id="UP000254266">
    <property type="component" value="Unassembled WGS sequence"/>
</dbReference>
<accession>A0A370DLQ9</accession>
<dbReference type="InterPro" id="IPR023614">
    <property type="entry name" value="Porin_dom_sf"/>
</dbReference>
<dbReference type="EMBL" id="QFXC01000004">
    <property type="protein sequence ID" value="RDH85304.1"/>
    <property type="molecule type" value="Genomic_DNA"/>
</dbReference>
<evidence type="ECO:0000313" key="1">
    <source>
        <dbReference type="EMBL" id="RDH85304.1"/>
    </source>
</evidence>